<reference evidence="2" key="1">
    <citation type="journal article" date="2014" name="Int. J. Syst. Evol. Microbiol.">
        <title>Complete genome sequence of Corynebacterium casei LMG S-19264T (=DSM 44701T), isolated from a smear-ripened cheese.</title>
        <authorList>
            <consortium name="US DOE Joint Genome Institute (JGI-PGF)"/>
            <person name="Walter F."/>
            <person name="Albersmeier A."/>
            <person name="Kalinowski J."/>
            <person name="Ruckert C."/>
        </authorList>
    </citation>
    <scope>NUCLEOTIDE SEQUENCE</scope>
    <source>
        <strain evidence="2">CGMCC 1.15322</strain>
    </source>
</reference>
<dbReference type="InterPro" id="IPR023198">
    <property type="entry name" value="PGP-like_dom2"/>
</dbReference>
<dbReference type="Proteomes" id="UP000620596">
    <property type="component" value="Unassembled WGS sequence"/>
</dbReference>
<dbReference type="RefSeq" id="WP_188708680.1">
    <property type="nucleotide sequence ID" value="NZ_BMIG01000007.1"/>
</dbReference>
<dbReference type="AlphaFoldDB" id="A0A916SID0"/>
<name>A0A916SID0_9BURK</name>
<sequence>MLNALLSQTAAGQAAEAHRHAYNAAFEELGLTWYWDASTYARLQAHGREGVRIYLETEQSHLLRAYEAEFLVGAIETTQARCYASMGHRAVQAAYGWIGDSHLPPTSRHNATSGAPAHRAATSALT</sequence>
<comment type="caution">
    <text evidence="2">The sequence shown here is derived from an EMBL/GenBank/DDBJ whole genome shotgun (WGS) entry which is preliminary data.</text>
</comment>
<organism evidence="2 3">
    <name type="scientific">Polaromonas eurypsychrophila</name>
    <dbReference type="NCBI Taxonomy" id="1614635"/>
    <lineage>
        <taxon>Bacteria</taxon>
        <taxon>Pseudomonadati</taxon>
        <taxon>Pseudomonadota</taxon>
        <taxon>Betaproteobacteria</taxon>
        <taxon>Burkholderiales</taxon>
        <taxon>Comamonadaceae</taxon>
        <taxon>Polaromonas</taxon>
    </lineage>
</organism>
<keyword evidence="3" id="KW-1185">Reference proteome</keyword>
<reference evidence="2" key="2">
    <citation type="submission" date="2020-09" db="EMBL/GenBank/DDBJ databases">
        <authorList>
            <person name="Sun Q."/>
            <person name="Zhou Y."/>
        </authorList>
    </citation>
    <scope>NUCLEOTIDE SEQUENCE</scope>
    <source>
        <strain evidence="2">CGMCC 1.15322</strain>
    </source>
</reference>
<dbReference type="EMBL" id="BMIG01000007">
    <property type="protein sequence ID" value="GGB01675.1"/>
    <property type="molecule type" value="Genomic_DNA"/>
</dbReference>
<evidence type="ECO:0000256" key="1">
    <source>
        <dbReference type="SAM" id="MobiDB-lite"/>
    </source>
</evidence>
<evidence type="ECO:0000313" key="2">
    <source>
        <dbReference type="EMBL" id="GGB01675.1"/>
    </source>
</evidence>
<protein>
    <submittedName>
        <fullName evidence="2">Uncharacterized protein</fullName>
    </submittedName>
</protein>
<feature type="region of interest" description="Disordered" evidence="1">
    <location>
        <begin position="106"/>
        <end position="126"/>
    </location>
</feature>
<gene>
    <name evidence="2" type="ORF">GCM10011496_23280</name>
</gene>
<evidence type="ECO:0000313" key="3">
    <source>
        <dbReference type="Proteomes" id="UP000620596"/>
    </source>
</evidence>
<dbReference type="Gene3D" id="1.10.150.240">
    <property type="entry name" value="Putative phosphatase, domain 2"/>
    <property type="match status" value="1"/>
</dbReference>
<accession>A0A916SID0</accession>
<proteinExistence type="predicted"/>